<evidence type="ECO:0000256" key="1">
    <source>
        <dbReference type="ARBA" id="ARBA00022898"/>
    </source>
</evidence>
<evidence type="ECO:0000313" key="3">
    <source>
        <dbReference type="EMBL" id="MXP74987.1"/>
    </source>
</evidence>
<dbReference type="Gene3D" id="3.40.640.10">
    <property type="entry name" value="Type I PLP-dependent aspartate aminotransferase-like (Major domain)"/>
    <property type="match status" value="1"/>
</dbReference>
<dbReference type="GO" id="GO:0000271">
    <property type="term" value="P:polysaccharide biosynthetic process"/>
    <property type="evidence" value="ECO:0007669"/>
    <property type="project" value="TreeGrafter"/>
</dbReference>
<comment type="similarity">
    <text evidence="2">Belongs to the DegT/DnrJ/EryC1 family.</text>
</comment>
<dbReference type="AlphaFoldDB" id="A0A7X3MEW8"/>
<evidence type="ECO:0000313" key="4">
    <source>
        <dbReference type="Proteomes" id="UP000460412"/>
    </source>
</evidence>
<dbReference type="InterPro" id="IPR015424">
    <property type="entry name" value="PyrdxlP-dep_Trfase"/>
</dbReference>
<organism evidence="3 4">
    <name type="scientific">Sporofaciens musculi</name>
    <dbReference type="NCBI Taxonomy" id="2681861"/>
    <lineage>
        <taxon>Bacteria</taxon>
        <taxon>Bacillati</taxon>
        <taxon>Bacillota</taxon>
        <taxon>Clostridia</taxon>
        <taxon>Lachnospirales</taxon>
        <taxon>Lachnospiraceae</taxon>
        <taxon>Sporofaciens</taxon>
    </lineage>
</organism>
<evidence type="ECO:0008006" key="5">
    <source>
        <dbReference type="Google" id="ProtNLM"/>
    </source>
</evidence>
<dbReference type="EMBL" id="WUQX01000001">
    <property type="protein sequence ID" value="MXP74987.1"/>
    <property type="molecule type" value="Genomic_DNA"/>
</dbReference>
<comment type="caution">
    <text evidence="3">The sequence shown here is derived from an EMBL/GenBank/DDBJ whole genome shotgun (WGS) entry which is preliminary data.</text>
</comment>
<dbReference type="SUPFAM" id="SSF53383">
    <property type="entry name" value="PLP-dependent transferases"/>
    <property type="match status" value="1"/>
</dbReference>
<name>A0A7X3MEW8_9FIRM</name>
<reference evidence="3 4" key="1">
    <citation type="submission" date="2019-12" db="EMBL/GenBank/DDBJ databases">
        <title>Sporaefaciens musculi gen. nov., sp. nov., a novel bacterium isolated from the caecum of an obese mouse.</title>
        <authorList>
            <person name="Rasmussen T.S."/>
            <person name="Streidl T."/>
            <person name="Hitch T.C.A."/>
            <person name="Wortmann E."/>
            <person name="Deptula P."/>
            <person name="Hansen M."/>
            <person name="Nielsen D.S."/>
            <person name="Clavel T."/>
            <person name="Vogensen F.K."/>
        </authorList>
    </citation>
    <scope>NUCLEOTIDE SEQUENCE [LARGE SCALE GENOMIC DNA]</scope>
    <source>
        <strain evidence="3 4">WCA-9-b2</strain>
    </source>
</reference>
<accession>A0A7X3MEW8</accession>
<dbReference type="PANTHER" id="PTHR30244">
    <property type="entry name" value="TRANSAMINASE"/>
    <property type="match status" value="1"/>
</dbReference>
<keyword evidence="1" id="KW-0663">Pyridoxal phosphate</keyword>
<keyword evidence="4" id="KW-1185">Reference proteome</keyword>
<protein>
    <recommendedName>
        <fullName evidence="5">Perosamine synthetase</fullName>
    </recommendedName>
</protein>
<gene>
    <name evidence="3" type="ORF">GN277_06210</name>
</gene>
<evidence type="ECO:0000256" key="2">
    <source>
        <dbReference type="ARBA" id="ARBA00037999"/>
    </source>
</evidence>
<dbReference type="InterPro" id="IPR015421">
    <property type="entry name" value="PyrdxlP-dep_Trfase_major"/>
</dbReference>
<sequence>MDKEIFVTRSSMPDYKEYTEAIKPLWNTHWLTNMGIYHKQLELLLKEYMKVPDVSLTVNGHMALELAIQAFDFPKDTEVITTPFTFISTTHAIVRNGLAPVFCDVKPDDGTIDETKIENLITDSNFAHRF</sequence>
<dbReference type="Pfam" id="PF01041">
    <property type="entry name" value="DegT_DnrJ_EryC1"/>
    <property type="match status" value="1"/>
</dbReference>
<dbReference type="GO" id="GO:0008483">
    <property type="term" value="F:transaminase activity"/>
    <property type="evidence" value="ECO:0007669"/>
    <property type="project" value="TreeGrafter"/>
</dbReference>
<dbReference type="PANTHER" id="PTHR30244:SF9">
    <property type="entry name" value="PROTEIN RV3402C"/>
    <property type="match status" value="1"/>
</dbReference>
<dbReference type="InterPro" id="IPR000653">
    <property type="entry name" value="DegT/StrS_aminotransferase"/>
</dbReference>
<dbReference type="Proteomes" id="UP000460412">
    <property type="component" value="Unassembled WGS sequence"/>
</dbReference>
<proteinExistence type="inferred from homology"/>
<dbReference type="GO" id="GO:0030170">
    <property type="term" value="F:pyridoxal phosphate binding"/>
    <property type="evidence" value="ECO:0007669"/>
    <property type="project" value="TreeGrafter"/>
</dbReference>